<dbReference type="Pfam" id="PF13411">
    <property type="entry name" value="MerR_1"/>
    <property type="match status" value="1"/>
</dbReference>
<dbReference type="CDD" id="cd01109">
    <property type="entry name" value="HTH_YyaN"/>
    <property type="match status" value="1"/>
</dbReference>
<reference evidence="4" key="1">
    <citation type="submission" date="2023-08" db="EMBL/GenBank/DDBJ databases">
        <title>Genomic characterization of piscicolin 126 produced by Carnobacterium maltaromaticum CM22 strain isolated from salmon (Salmo salar).</title>
        <authorList>
            <person name="Gonzalez-Gragera E."/>
            <person name="Garcia-Lopez J.D."/>
            <person name="Teso-Perez C."/>
            <person name="Gimenez-Hernandez I."/>
            <person name="Peralta-Sanchez J.M."/>
            <person name="Valdivia E."/>
            <person name="Montalban-Lopez M."/>
            <person name="Martin-Platero A.M."/>
            <person name="Banos A."/>
            <person name="Martinez-Bueno M."/>
        </authorList>
    </citation>
    <scope>NUCLEOTIDE SEQUENCE</scope>
    <source>
        <strain evidence="4">CM22</strain>
    </source>
</reference>
<dbReference type="SMART" id="SM00422">
    <property type="entry name" value="HTH_MERR"/>
    <property type="match status" value="1"/>
</dbReference>
<accession>A0AAW9JZ91</accession>
<feature type="coiled-coil region" evidence="2">
    <location>
        <begin position="75"/>
        <end position="105"/>
    </location>
</feature>
<evidence type="ECO:0000313" key="5">
    <source>
        <dbReference type="Proteomes" id="UP001290462"/>
    </source>
</evidence>
<proteinExistence type="predicted"/>
<dbReference type="InterPro" id="IPR047057">
    <property type="entry name" value="MerR_fam"/>
</dbReference>
<dbReference type="SUPFAM" id="SSF46955">
    <property type="entry name" value="Putative DNA-binding domain"/>
    <property type="match status" value="1"/>
</dbReference>
<dbReference type="EMBL" id="JAVBVO010000003">
    <property type="protein sequence ID" value="MDZ5758925.1"/>
    <property type="molecule type" value="Genomic_DNA"/>
</dbReference>
<keyword evidence="1" id="KW-0238">DNA-binding</keyword>
<keyword evidence="2" id="KW-0175">Coiled coil</keyword>
<protein>
    <submittedName>
        <fullName evidence="4">MerR family transcriptional regulator</fullName>
    </submittedName>
</protein>
<dbReference type="InterPro" id="IPR000551">
    <property type="entry name" value="MerR-type_HTH_dom"/>
</dbReference>
<dbReference type="InterPro" id="IPR009061">
    <property type="entry name" value="DNA-bd_dom_put_sf"/>
</dbReference>
<dbReference type="PANTHER" id="PTHR30204">
    <property type="entry name" value="REDOX-CYCLING DRUG-SENSING TRANSCRIPTIONAL ACTIVATOR SOXR"/>
    <property type="match status" value="1"/>
</dbReference>
<evidence type="ECO:0000259" key="3">
    <source>
        <dbReference type="PROSITE" id="PS50937"/>
    </source>
</evidence>
<dbReference type="RefSeq" id="WP_322808961.1">
    <property type="nucleotide sequence ID" value="NZ_JAVBVO010000003.1"/>
</dbReference>
<dbReference type="Gene3D" id="1.10.1660.10">
    <property type="match status" value="1"/>
</dbReference>
<evidence type="ECO:0000256" key="2">
    <source>
        <dbReference type="SAM" id="Coils"/>
    </source>
</evidence>
<name>A0AAW9JZ91_CARML</name>
<evidence type="ECO:0000313" key="4">
    <source>
        <dbReference type="EMBL" id="MDZ5758925.1"/>
    </source>
</evidence>
<comment type="caution">
    <text evidence="4">The sequence shown here is derived from an EMBL/GenBank/DDBJ whole genome shotgun (WGS) entry which is preliminary data.</text>
</comment>
<dbReference type="Proteomes" id="UP001290462">
    <property type="component" value="Unassembled WGS sequence"/>
</dbReference>
<dbReference type="PROSITE" id="PS50937">
    <property type="entry name" value="HTH_MERR_2"/>
    <property type="match status" value="1"/>
</dbReference>
<dbReference type="GO" id="GO:0003700">
    <property type="term" value="F:DNA-binding transcription factor activity"/>
    <property type="evidence" value="ECO:0007669"/>
    <property type="project" value="InterPro"/>
</dbReference>
<evidence type="ECO:0000256" key="1">
    <source>
        <dbReference type="ARBA" id="ARBA00023125"/>
    </source>
</evidence>
<sequence length="142" mass="16665">MNSKEVSELFNLSIDTLRYYEKAGVIPPVTRSENSYRDYQIRDLNWIYLAKTLRKAGMSIDSLQEFARLAQLHDAANENVEIKQKQILIDQLEAVDEKLEEMQQARDLLAYKVKTYDDHIAKFKNGELLEKNSEKLWELNPK</sequence>
<dbReference type="PANTHER" id="PTHR30204:SF98">
    <property type="entry name" value="HTH-TYPE TRANSCRIPTIONAL REGULATOR ADHR"/>
    <property type="match status" value="1"/>
</dbReference>
<dbReference type="GO" id="GO:0003677">
    <property type="term" value="F:DNA binding"/>
    <property type="evidence" value="ECO:0007669"/>
    <property type="project" value="UniProtKB-KW"/>
</dbReference>
<dbReference type="AlphaFoldDB" id="A0AAW9JZ91"/>
<organism evidence="4 5">
    <name type="scientific">Carnobacterium maltaromaticum</name>
    <name type="common">Carnobacterium piscicola</name>
    <dbReference type="NCBI Taxonomy" id="2751"/>
    <lineage>
        <taxon>Bacteria</taxon>
        <taxon>Bacillati</taxon>
        <taxon>Bacillota</taxon>
        <taxon>Bacilli</taxon>
        <taxon>Lactobacillales</taxon>
        <taxon>Carnobacteriaceae</taxon>
        <taxon>Carnobacterium</taxon>
    </lineage>
</organism>
<feature type="domain" description="HTH merR-type" evidence="3">
    <location>
        <begin position="1"/>
        <end position="69"/>
    </location>
</feature>
<gene>
    <name evidence="4" type="ORF">RAK27_09685</name>
</gene>